<dbReference type="PANTHER" id="PTHR30481">
    <property type="entry name" value="DNA ADENINE METHYLASE"/>
    <property type="match status" value="1"/>
</dbReference>
<dbReference type="EMBL" id="JOUE01000006">
    <property type="protein sequence ID" value="KFJ41906.1"/>
    <property type="molecule type" value="Genomic_DNA"/>
</dbReference>
<evidence type="ECO:0000256" key="5">
    <source>
        <dbReference type="ARBA" id="ARBA00022691"/>
    </source>
</evidence>
<keyword evidence="4 8" id="KW-0808">Transferase</keyword>
<comment type="catalytic activity">
    <reaction evidence="6 8">
        <text>a 2'-deoxyadenosine in DNA + S-adenosyl-L-methionine = an N(6)-methyl-2'-deoxyadenosine in DNA + S-adenosyl-L-homocysteine + H(+)</text>
        <dbReference type="Rhea" id="RHEA:15197"/>
        <dbReference type="Rhea" id="RHEA-COMP:12418"/>
        <dbReference type="Rhea" id="RHEA-COMP:12419"/>
        <dbReference type="ChEBI" id="CHEBI:15378"/>
        <dbReference type="ChEBI" id="CHEBI:57856"/>
        <dbReference type="ChEBI" id="CHEBI:59789"/>
        <dbReference type="ChEBI" id="CHEBI:90615"/>
        <dbReference type="ChEBI" id="CHEBI:90616"/>
        <dbReference type="EC" id="2.1.1.72"/>
    </reaction>
</comment>
<dbReference type="AlphaFoldDB" id="A0AAW3D7D3"/>
<dbReference type="InterPro" id="IPR012263">
    <property type="entry name" value="M_m6A_EcoRV"/>
</dbReference>
<dbReference type="InterPro" id="IPR023095">
    <property type="entry name" value="Ade_MeTrfase_dom_2"/>
</dbReference>
<keyword evidence="5 8" id="KW-0949">S-adenosyl-L-methionine</keyword>
<dbReference type="PRINTS" id="PR00505">
    <property type="entry name" value="D12N6MTFRASE"/>
</dbReference>
<dbReference type="NCBIfam" id="TIGR00571">
    <property type="entry name" value="dam"/>
    <property type="match status" value="1"/>
</dbReference>
<dbReference type="PROSITE" id="PS00092">
    <property type="entry name" value="N6_MTASE"/>
    <property type="match status" value="1"/>
</dbReference>
<evidence type="ECO:0000256" key="8">
    <source>
        <dbReference type="RuleBase" id="RU361257"/>
    </source>
</evidence>
<protein>
    <recommendedName>
        <fullName evidence="2 8">Site-specific DNA-methyltransferase (adenine-specific)</fullName>
        <ecNumber evidence="2 8">2.1.1.72</ecNumber>
    </recommendedName>
</protein>
<dbReference type="InterPro" id="IPR012327">
    <property type="entry name" value="MeTrfase_D12"/>
</dbReference>
<dbReference type="PIRSF" id="PIRSF000398">
    <property type="entry name" value="M_m6A_EcoRV"/>
    <property type="match status" value="1"/>
</dbReference>
<keyword evidence="3 8" id="KW-0489">Methyltransferase</keyword>
<dbReference type="Gene3D" id="3.40.50.150">
    <property type="entry name" value="Vaccinia Virus protein VP39"/>
    <property type="match status" value="1"/>
</dbReference>
<dbReference type="REBASE" id="96774">
    <property type="entry name" value="M.FphFAJORF756P"/>
</dbReference>
<comment type="caution">
    <text evidence="9">The sequence shown here is derived from an EMBL/GenBank/DDBJ whole genome shotgun (WGS) entry which is preliminary data.</text>
</comment>
<dbReference type="EC" id="2.1.1.72" evidence="2 8"/>
<dbReference type="PANTHER" id="PTHR30481:SF3">
    <property type="entry name" value="DNA ADENINE METHYLASE"/>
    <property type="match status" value="1"/>
</dbReference>
<feature type="binding site" evidence="7">
    <location>
        <position position="58"/>
    </location>
    <ligand>
        <name>S-adenosyl-L-methionine</name>
        <dbReference type="ChEBI" id="CHEBI:59789"/>
    </ligand>
</feature>
<dbReference type="Pfam" id="PF02086">
    <property type="entry name" value="MethyltransfD12"/>
    <property type="match status" value="1"/>
</dbReference>
<name>A0AAW3D7D3_9GAMM</name>
<evidence type="ECO:0000313" key="10">
    <source>
        <dbReference type="Proteomes" id="UP000029117"/>
    </source>
</evidence>
<dbReference type="GO" id="GO:0006298">
    <property type="term" value="P:mismatch repair"/>
    <property type="evidence" value="ECO:0007669"/>
    <property type="project" value="TreeGrafter"/>
</dbReference>
<feature type="binding site" evidence="7">
    <location>
        <position position="181"/>
    </location>
    <ligand>
        <name>S-adenosyl-L-methionine</name>
        <dbReference type="ChEBI" id="CHEBI:59789"/>
    </ligand>
</feature>
<dbReference type="Proteomes" id="UP000029117">
    <property type="component" value="Unassembled WGS sequence"/>
</dbReference>
<gene>
    <name evidence="9" type="primary">dam</name>
    <name evidence="9" type="ORF">DR78_756</name>
</gene>
<evidence type="ECO:0000256" key="2">
    <source>
        <dbReference type="ARBA" id="ARBA00011900"/>
    </source>
</evidence>
<evidence type="ECO:0000256" key="7">
    <source>
        <dbReference type="PIRSR" id="PIRSR000398-1"/>
    </source>
</evidence>
<reference evidence="9 10" key="1">
    <citation type="submission" date="2014-04" db="EMBL/GenBank/DDBJ databases">
        <authorList>
            <person name="Bishop-Lilly K.A."/>
            <person name="Broomall S.M."/>
            <person name="Chain P.S."/>
            <person name="Chertkov O."/>
            <person name="Coyne S.R."/>
            <person name="Daligault H.E."/>
            <person name="Davenport K.W."/>
            <person name="Erkkila T."/>
            <person name="Frey K.G."/>
            <person name="Gibbons H.S."/>
            <person name="Gu W."/>
            <person name="Jaissle J."/>
            <person name="Johnson S.L."/>
            <person name="Koroleva G.I."/>
            <person name="Ladner J.T."/>
            <person name="Lo C.-C."/>
            <person name="Minogue T.D."/>
            <person name="Munk C."/>
            <person name="Palacios G.F."/>
            <person name="Redden C.L."/>
            <person name="Rosenzweig C.N."/>
            <person name="Scholz M.B."/>
            <person name="Teshima H."/>
            <person name="Xu Y."/>
        </authorList>
    </citation>
    <scope>NUCLEOTIDE SEQUENCE [LARGE SCALE GENOMIC DNA]</scope>
    <source>
        <strain evidence="9 10">FAJ</strain>
    </source>
</reference>
<feature type="binding site" evidence="7">
    <location>
        <position position="17"/>
    </location>
    <ligand>
        <name>S-adenosyl-L-methionine</name>
        <dbReference type="ChEBI" id="CHEBI:59789"/>
    </ligand>
</feature>
<dbReference type="GO" id="GO:0009007">
    <property type="term" value="F:site-specific DNA-methyltransferase (adenine-specific) activity"/>
    <property type="evidence" value="ECO:0007669"/>
    <property type="project" value="UniProtKB-UniRule"/>
</dbReference>
<feature type="binding site" evidence="7">
    <location>
        <position position="13"/>
    </location>
    <ligand>
        <name>S-adenosyl-L-methionine</name>
        <dbReference type="ChEBI" id="CHEBI:59789"/>
    </ligand>
</feature>
<evidence type="ECO:0000256" key="4">
    <source>
        <dbReference type="ARBA" id="ARBA00022679"/>
    </source>
</evidence>
<proteinExistence type="inferred from homology"/>
<evidence type="ECO:0000313" key="9">
    <source>
        <dbReference type="EMBL" id="KFJ41906.1"/>
    </source>
</evidence>
<dbReference type="GO" id="GO:0009307">
    <property type="term" value="P:DNA restriction-modification system"/>
    <property type="evidence" value="ECO:0007669"/>
    <property type="project" value="InterPro"/>
</dbReference>
<dbReference type="Gene3D" id="1.10.1020.10">
    <property type="entry name" value="Adenine-specific Methyltransferase, Domain 2"/>
    <property type="match status" value="1"/>
</dbReference>
<evidence type="ECO:0000256" key="6">
    <source>
        <dbReference type="ARBA" id="ARBA00047942"/>
    </source>
</evidence>
<dbReference type="RefSeq" id="WP_035737056.1">
    <property type="nucleotide sequence ID" value="NZ_JACTRV010000004.1"/>
</dbReference>
<dbReference type="GO" id="GO:1904047">
    <property type="term" value="F:S-adenosyl-L-methionine binding"/>
    <property type="evidence" value="ECO:0007669"/>
    <property type="project" value="TreeGrafter"/>
</dbReference>
<evidence type="ECO:0000256" key="3">
    <source>
        <dbReference type="ARBA" id="ARBA00022603"/>
    </source>
</evidence>
<dbReference type="InterPro" id="IPR002052">
    <property type="entry name" value="DNA_methylase_N6_adenine_CS"/>
</dbReference>
<sequence>MNTENILIPFLTWAGGKRWFVQKYNNILPKTYNRYIEPFLGGGSVFFYLKPKQAILGDINSDLITTYKMIRKNYKKINELLLFHQSLHSKEYYYKIRETVPSSDIELAARFIYLNRTCFNGIYRVNHGGKFNVPKGTKNNVILDSDNFESLSELLQNASIKKSDFEKLIDSAKKGDLIFADPPYTVRHNNNGFIGYNEKLFSWDDQIRLANALMRAKDRGVQIVATNANHESIRELYKDRSFDFDIVSRYSSISSTKNSRKQYEELIIKEY</sequence>
<evidence type="ECO:0000256" key="1">
    <source>
        <dbReference type="ARBA" id="ARBA00006594"/>
    </source>
</evidence>
<dbReference type="InterPro" id="IPR029063">
    <property type="entry name" value="SAM-dependent_MTases_sf"/>
</dbReference>
<comment type="similarity">
    <text evidence="1 8">Belongs to the N(4)/N(6)-methyltransferase family.</text>
</comment>
<organism evidence="9 10">
    <name type="scientific">Francisella philomiragia</name>
    <dbReference type="NCBI Taxonomy" id="28110"/>
    <lineage>
        <taxon>Bacteria</taxon>
        <taxon>Pseudomonadati</taxon>
        <taxon>Pseudomonadota</taxon>
        <taxon>Gammaproteobacteria</taxon>
        <taxon>Thiotrichales</taxon>
        <taxon>Francisellaceae</taxon>
        <taxon>Francisella</taxon>
    </lineage>
</organism>
<accession>A0AAW3D7D3</accession>
<dbReference type="SUPFAM" id="SSF53335">
    <property type="entry name" value="S-adenosyl-L-methionine-dependent methyltransferases"/>
    <property type="match status" value="1"/>
</dbReference>
<dbReference type="GO" id="GO:0043565">
    <property type="term" value="F:sequence-specific DNA binding"/>
    <property type="evidence" value="ECO:0007669"/>
    <property type="project" value="TreeGrafter"/>
</dbReference>
<dbReference type="GO" id="GO:0032259">
    <property type="term" value="P:methylation"/>
    <property type="evidence" value="ECO:0007669"/>
    <property type="project" value="UniProtKB-KW"/>
</dbReference>